<evidence type="ECO:0000256" key="1">
    <source>
        <dbReference type="ARBA" id="ARBA00004613"/>
    </source>
</evidence>
<protein>
    <submittedName>
        <fullName evidence="3">RB149</fullName>
    </submittedName>
</protein>
<dbReference type="SUPFAM" id="SSF51120">
    <property type="entry name" value="beta-Roll"/>
    <property type="match status" value="3"/>
</dbReference>
<reference evidence="3" key="1">
    <citation type="journal article" date="2003" name="Plasmid">
        <title>Nucleotide sequence based characterizations of two cryptic plasmids from the marine bacterium Ruegeria isolate PR1b.</title>
        <authorList>
            <person name="Zhong Z."/>
            <person name="Caspi R."/>
            <person name="Helinski D."/>
            <person name="Knauf V."/>
            <person name="Sykes S."/>
            <person name="O'Byrne C."/>
            <person name="Shea T.P."/>
            <person name="Wilkinson J.E."/>
            <person name="DeLoughery C."/>
            <person name="Toukdarian A."/>
        </authorList>
    </citation>
    <scope>NUCLEOTIDE SEQUENCE</scope>
    <source>
        <strain evidence="3">PR1b</strain>
        <plasmid evidence="3">pSD20</plasmid>
    </source>
</reference>
<dbReference type="AlphaFoldDB" id="Q8KW93"/>
<comment type="subcellular location">
    <subcellularLocation>
        <location evidence="1">Secreted</location>
    </subcellularLocation>
</comment>
<dbReference type="InterPro" id="IPR011049">
    <property type="entry name" value="Serralysin-like_metalloprot_C"/>
</dbReference>
<dbReference type="GO" id="GO:0005576">
    <property type="term" value="C:extracellular region"/>
    <property type="evidence" value="ECO:0007669"/>
    <property type="project" value="UniProtKB-SubCell"/>
</dbReference>
<geneLocation type="plasmid" evidence="3">
    <name>pSD20</name>
</geneLocation>
<organism evidence="3">
    <name type="scientific">Ruegeria sp. PR1b</name>
    <dbReference type="NCBI Taxonomy" id="185588"/>
    <lineage>
        <taxon>Bacteria</taxon>
        <taxon>Pseudomonadati</taxon>
        <taxon>Pseudomonadota</taxon>
        <taxon>Alphaproteobacteria</taxon>
        <taxon>Rhodobacterales</taxon>
        <taxon>Roseobacteraceae</taxon>
        <taxon>Ruegeria</taxon>
    </lineage>
</organism>
<dbReference type="PANTHER" id="PTHR38340">
    <property type="entry name" value="S-LAYER PROTEIN"/>
    <property type="match status" value="1"/>
</dbReference>
<dbReference type="Pfam" id="PF00353">
    <property type="entry name" value="HemolysinCabind"/>
    <property type="match status" value="8"/>
</dbReference>
<dbReference type="EMBL" id="AF416330">
    <property type="protein sequence ID" value="AAN05170.1"/>
    <property type="molecule type" value="Genomic_DNA"/>
</dbReference>
<dbReference type="PRINTS" id="PR00313">
    <property type="entry name" value="CABNDNGRPT"/>
</dbReference>
<keyword evidence="3" id="KW-0614">Plasmid</keyword>
<evidence type="ECO:0000313" key="3">
    <source>
        <dbReference type="EMBL" id="AAN05170.1"/>
    </source>
</evidence>
<dbReference type="Gene3D" id="2.160.20.160">
    <property type="match status" value="1"/>
</dbReference>
<dbReference type="PANTHER" id="PTHR38340:SF1">
    <property type="entry name" value="S-LAYER PROTEIN"/>
    <property type="match status" value="1"/>
</dbReference>
<dbReference type="RefSeq" id="WP_011116776.1">
    <property type="nucleotide sequence ID" value="NC_004929.1"/>
</dbReference>
<dbReference type="InterPro" id="IPR001343">
    <property type="entry name" value="Hemolysn_Ca-bd"/>
</dbReference>
<name>Q8KW93_9RHOB</name>
<keyword evidence="2" id="KW-0964">Secreted</keyword>
<dbReference type="Gene3D" id="2.150.10.10">
    <property type="entry name" value="Serralysin-like metalloprotease, C-terminal"/>
    <property type="match status" value="2"/>
</dbReference>
<accession>Q8KW93</accession>
<evidence type="ECO:0000256" key="2">
    <source>
        <dbReference type="ARBA" id="ARBA00022525"/>
    </source>
</evidence>
<dbReference type="InterPro" id="IPR050557">
    <property type="entry name" value="RTX_toxin/Mannuronan_C5-epim"/>
</dbReference>
<dbReference type="GO" id="GO:0005509">
    <property type="term" value="F:calcium ion binding"/>
    <property type="evidence" value="ECO:0007669"/>
    <property type="project" value="InterPro"/>
</dbReference>
<proteinExistence type="predicted"/>
<sequence>MQMATVTFNITNNDTLTGTSADDVITVVDGNAGASDAVSIVGGSGTDEVVFDGVLGDTAGTSAVGVTGGNVILNDGATDDTVAVSGVETLTFDNGSVQVASVDPQLLLNSAITQSTAGSQSWDTENLISFTGLSTDASTDTDWSLQTVDGKALSGSNTVTLLNGTTVLGTLSLSTGNVVFTADNAFIGSLNVGDTADVSFDIVLVNSDDETFTQTVTAVVTGVQSEGDDIYVAAADADKALDLLGGDDRATGNAAADTIFGEDGNDTIFAGAADEANDLFLGGDDDDIVAGGAGNDTLVGDSHDGAADFGDVSTDVGSNTIFGGAGNDVIAIGGYNNDGTDFAAGAAITTATGDEGGEAYGGAGNDYILGTDSGHDLVGMGAGEDTVLLGTGNSTVYAGADDAEGDSVTVEAASTGNNEIYTGAGEDTVTGAGGDDTIGAGADDDTVSAGAGDDVVYAGAGDDSVLAGTGADEVYGGAGDDTIDADAGADTIYGGAGDDQVALGGGDTDADVFVFSAGNDSVTEFETGTDKIDVSALGIANLDDAVIVTDSTAHQTTIIFDEDTSITYDADYTINDFVFA</sequence>